<accession>A0ABU9GEF6</accession>
<dbReference type="Proteomes" id="UP001378242">
    <property type="component" value="Unassembled WGS sequence"/>
</dbReference>
<keyword evidence="3" id="KW-1133">Transmembrane helix</keyword>
<keyword evidence="3" id="KW-0472">Membrane</keyword>
<dbReference type="InterPro" id="IPR011499">
    <property type="entry name" value="Lipid_A_biosynth_N"/>
</dbReference>
<gene>
    <name evidence="5" type="ORF">V6243_06670</name>
</gene>
<evidence type="ECO:0000313" key="5">
    <source>
        <dbReference type="EMBL" id="MEL0616511.1"/>
    </source>
</evidence>
<dbReference type="RefSeq" id="WP_341542187.1">
    <property type="nucleotide sequence ID" value="NZ_JBAKAP010000005.1"/>
</dbReference>
<dbReference type="EMBL" id="JBAKAP010000005">
    <property type="protein sequence ID" value="MEL0616511.1"/>
    <property type="molecule type" value="Genomic_DNA"/>
</dbReference>
<keyword evidence="3" id="KW-0812">Transmembrane</keyword>
<keyword evidence="1" id="KW-0175">Coiled coil</keyword>
<evidence type="ECO:0000259" key="4">
    <source>
        <dbReference type="SMART" id="SM01259"/>
    </source>
</evidence>
<evidence type="ECO:0000256" key="2">
    <source>
        <dbReference type="SAM" id="MobiDB-lite"/>
    </source>
</evidence>
<evidence type="ECO:0000256" key="3">
    <source>
        <dbReference type="SAM" id="Phobius"/>
    </source>
</evidence>
<keyword evidence="6" id="KW-1185">Reference proteome</keyword>
<feature type="transmembrane region" description="Helical" evidence="3">
    <location>
        <begin position="40"/>
        <end position="57"/>
    </location>
</feature>
<comment type="caution">
    <text evidence="5">The sequence shown here is derived from an EMBL/GenBank/DDBJ whole genome shotgun (WGS) entry which is preliminary data.</text>
</comment>
<name>A0ABU9GEF6_COBMA</name>
<evidence type="ECO:0000313" key="6">
    <source>
        <dbReference type="Proteomes" id="UP001378242"/>
    </source>
</evidence>
<dbReference type="SMART" id="SM01259">
    <property type="entry name" value="LAB_N"/>
    <property type="match status" value="1"/>
</dbReference>
<evidence type="ECO:0000256" key="1">
    <source>
        <dbReference type="SAM" id="Coils"/>
    </source>
</evidence>
<protein>
    <submittedName>
        <fullName evidence="5">Lipid-A-disaccharide synthase N-terminal domain-containing protein</fullName>
    </submittedName>
</protein>
<organism evidence="5 6">
    <name type="scientific">Cobetia marina</name>
    <name type="common">Deleya marina</name>
    <dbReference type="NCBI Taxonomy" id="28258"/>
    <lineage>
        <taxon>Bacteria</taxon>
        <taxon>Pseudomonadati</taxon>
        <taxon>Pseudomonadota</taxon>
        <taxon>Gammaproteobacteria</taxon>
        <taxon>Oceanospirillales</taxon>
        <taxon>Halomonadaceae</taxon>
        <taxon>Cobetia</taxon>
    </lineage>
</organism>
<sequence length="157" mass="17287">MDVNPWWVAIGFGGQALFSARFIIQWLASEKARRSIVPRAFWWFSLAGGMTLLAYAIHRQDPVFIAGQGAGLLIYLRNLSLIKRDRASRQQAASDDASSVEKPTASSKACEPEGSPLAAGDNWLRAEHARLAEENARLTHEVARLEARSARHKASCA</sequence>
<feature type="region of interest" description="Disordered" evidence="2">
    <location>
        <begin position="90"/>
        <end position="119"/>
    </location>
</feature>
<feature type="coiled-coil region" evidence="1">
    <location>
        <begin position="128"/>
        <end position="155"/>
    </location>
</feature>
<dbReference type="Pfam" id="PF07578">
    <property type="entry name" value="LAB_N"/>
    <property type="match status" value="1"/>
</dbReference>
<feature type="transmembrane region" description="Helical" evidence="3">
    <location>
        <begin position="6"/>
        <end position="28"/>
    </location>
</feature>
<feature type="domain" description="Lipid A biosynthesis N-terminal" evidence="4">
    <location>
        <begin position="10"/>
        <end position="81"/>
    </location>
</feature>
<feature type="transmembrane region" description="Helical" evidence="3">
    <location>
        <begin position="63"/>
        <end position="82"/>
    </location>
</feature>
<proteinExistence type="predicted"/>
<reference evidence="5 6" key="1">
    <citation type="submission" date="2024-02" db="EMBL/GenBank/DDBJ databases">
        <title>Bacteria isolated from the canopy kelp, Nereocystis luetkeana.</title>
        <authorList>
            <person name="Pfister C.A."/>
            <person name="Younker I.T."/>
            <person name="Light S.H."/>
        </authorList>
    </citation>
    <scope>NUCLEOTIDE SEQUENCE [LARGE SCALE GENOMIC DNA]</scope>
    <source>
        <strain evidence="5 6">TI.5.07</strain>
    </source>
</reference>